<keyword evidence="3" id="KW-1185">Reference proteome</keyword>
<accession>A0A4C1X320</accession>
<proteinExistence type="predicted"/>
<organism evidence="2 3">
    <name type="scientific">Eumeta variegata</name>
    <name type="common">Bagworm moth</name>
    <name type="synonym">Eumeta japonica</name>
    <dbReference type="NCBI Taxonomy" id="151549"/>
    <lineage>
        <taxon>Eukaryota</taxon>
        <taxon>Metazoa</taxon>
        <taxon>Ecdysozoa</taxon>
        <taxon>Arthropoda</taxon>
        <taxon>Hexapoda</taxon>
        <taxon>Insecta</taxon>
        <taxon>Pterygota</taxon>
        <taxon>Neoptera</taxon>
        <taxon>Endopterygota</taxon>
        <taxon>Lepidoptera</taxon>
        <taxon>Glossata</taxon>
        <taxon>Ditrysia</taxon>
        <taxon>Tineoidea</taxon>
        <taxon>Psychidae</taxon>
        <taxon>Oiketicinae</taxon>
        <taxon>Eumeta</taxon>
    </lineage>
</organism>
<sequence>MRSLHRLCVVFLKDRCTNSDVRERCGLKEDVVTGVEGGMLRWFGHLERMNESGLTKTIYRASVCDGKVGKDCPRKSYADHVGGINNQILSTRNRRACLKRIMDFMIGIGPGICAEKGRGGEEHRFGNNKSETLRIPESIAGSAPRRRRPYVVDSGFTRGRRQ</sequence>
<dbReference type="AlphaFoldDB" id="A0A4C1X320"/>
<comment type="caution">
    <text evidence="2">The sequence shown here is derived from an EMBL/GenBank/DDBJ whole genome shotgun (WGS) entry which is preliminary data.</text>
</comment>
<evidence type="ECO:0000313" key="3">
    <source>
        <dbReference type="Proteomes" id="UP000299102"/>
    </source>
</evidence>
<evidence type="ECO:0000256" key="1">
    <source>
        <dbReference type="SAM" id="MobiDB-lite"/>
    </source>
</evidence>
<gene>
    <name evidence="2" type="ORF">EVAR_12344_1</name>
</gene>
<feature type="region of interest" description="Disordered" evidence="1">
    <location>
        <begin position="139"/>
        <end position="162"/>
    </location>
</feature>
<name>A0A4C1X320_EUMVA</name>
<dbReference type="OrthoDB" id="425681at2759"/>
<dbReference type="Proteomes" id="UP000299102">
    <property type="component" value="Unassembled WGS sequence"/>
</dbReference>
<dbReference type="EMBL" id="BGZK01000698">
    <property type="protein sequence ID" value="GBP56665.1"/>
    <property type="molecule type" value="Genomic_DNA"/>
</dbReference>
<protein>
    <submittedName>
        <fullName evidence="2">Uncharacterized protein</fullName>
    </submittedName>
</protein>
<reference evidence="2 3" key="1">
    <citation type="journal article" date="2019" name="Commun. Biol.">
        <title>The bagworm genome reveals a unique fibroin gene that provides high tensile strength.</title>
        <authorList>
            <person name="Kono N."/>
            <person name="Nakamura H."/>
            <person name="Ohtoshi R."/>
            <person name="Tomita M."/>
            <person name="Numata K."/>
            <person name="Arakawa K."/>
        </authorList>
    </citation>
    <scope>NUCLEOTIDE SEQUENCE [LARGE SCALE GENOMIC DNA]</scope>
</reference>
<evidence type="ECO:0000313" key="2">
    <source>
        <dbReference type="EMBL" id="GBP56665.1"/>
    </source>
</evidence>